<dbReference type="EMBL" id="HE580274">
    <property type="protein sequence ID" value="CCD26545.1"/>
    <property type="molecule type" value="Genomic_DNA"/>
</dbReference>
<feature type="compositionally biased region" description="Basic and acidic residues" evidence="5">
    <location>
        <begin position="247"/>
        <end position="259"/>
    </location>
</feature>
<protein>
    <submittedName>
        <fullName evidence="6">Uncharacterized protein</fullName>
    </submittedName>
</protein>
<dbReference type="GeneID" id="11496075"/>
<dbReference type="OrthoDB" id="8830751at2759"/>
<dbReference type="PROSITE" id="PS51421">
    <property type="entry name" value="RAS"/>
    <property type="match status" value="1"/>
</dbReference>
<dbReference type="InterPro" id="IPR003578">
    <property type="entry name" value="Small_GTPase_Rho"/>
</dbReference>
<dbReference type="Proteomes" id="UP000000689">
    <property type="component" value="Chromosome 8"/>
</dbReference>
<evidence type="ECO:0000256" key="4">
    <source>
        <dbReference type="ARBA" id="ARBA00023134"/>
    </source>
</evidence>
<dbReference type="SUPFAM" id="SSF52540">
    <property type="entry name" value="P-loop containing nucleoside triphosphate hydrolases"/>
    <property type="match status" value="1"/>
</dbReference>
<evidence type="ECO:0000256" key="1">
    <source>
        <dbReference type="ARBA" id="ARBA00010142"/>
    </source>
</evidence>
<feature type="compositionally biased region" description="Basic residues" evidence="5">
    <location>
        <begin position="291"/>
        <end position="306"/>
    </location>
</feature>
<dbReference type="NCBIfam" id="TIGR00231">
    <property type="entry name" value="small_GTP"/>
    <property type="match status" value="1"/>
</dbReference>
<dbReference type="KEGG" id="ndi:NDAI_0H03720"/>
<dbReference type="GO" id="GO:0003924">
    <property type="term" value="F:GTPase activity"/>
    <property type="evidence" value="ECO:0007669"/>
    <property type="project" value="InterPro"/>
</dbReference>
<dbReference type="SMART" id="SM00175">
    <property type="entry name" value="RAB"/>
    <property type="match status" value="1"/>
</dbReference>
<keyword evidence="3" id="KW-0547">Nucleotide-binding</keyword>
<dbReference type="PANTHER" id="PTHR24072">
    <property type="entry name" value="RHO FAMILY GTPASE"/>
    <property type="match status" value="1"/>
</dbReference>
<dbReference type="GO" id="GO:0005525">
    <property type="term" value="F:GTP binding"/>
    <property type="evidence" value="ECO:0007669"/>
    <property type="project" value="UniProtKB-KW"/>
</dbReference>
<dbReference type="Gene3D" id="3.40.50.300">
    <property type="entry name" value="P-loop containing nucleotide triphosphate hydrolases"/>
    <property type="match status" value="1"/>
</dbReference>
<comment type="similarity">
    <text evidence="1">Belongs to the small GTPase superfamily. Rho family.</text>
</comment>
<dbReference type="RefSeq" id="XP_003671788.1">
    <property type="nucleotide sequence ID" value="XM_003671740.1"/>
</dbReference>
<dbReference type="HOGENOM" id="CLU_041217_21_1_1"/>
<dbReference type="AlphaFoldDB" id="G0WFI4"/>
<keyword evidence="2" id="KW-0488">Methylation</keyword>
<dbReference type="OMA" id="NTFPNEY"/>
<accession>G0WFI4</accession>
<proteinExistence type="inferred from homology"/>
<dbReference type="SMART" id="SM00174">
    <property type="entry name" value="RHO"/>
    <property type="match status" value="1"/>
</dbReference>
<dbReference type="PRINTS" id="PR00449">
    <property type="entry name" value="RASTRNSFRMNG"/>
</dbReference>
<feature type="compositionally biased region" description="Basic residues" evidence="5">
    <location>
        <begin position="273"/>
        <end position="282"/>
    </location>
</feature>
<keyword evidence="7" id="KW-1185">Reference proteome</keyword>
<organism evidence="6 7">
    <name type="scientific">Naumovozyma dairenensis (strain ATCC 10597 / BCRC 20456 / CBS 421 / NBRC 0211 / NRRL Y-12639)</name>
    <name type="common">Saccharomyces dairenensis</name>
    <dbReference type="NCBI Taxonomy" id="1071378"/>
    <lineage>
        <taxon>Eukaryota</taxon>
        <taxon>Fungi</taxon>
        <taxon>Dikarya</taxon>
        <taxon>Ascomycota</taxon>
        <taxon>Saccharomycotina</taxon>
        <taxon>Saccharomycetes</taxon>
        <taxon>Saccharomycetales</taxon>
        <taxon>Saccharomycetaceae</taxon>
        <taxon>Naumovozyma</taxon>
    </lineage>
</organism>
<dbReference type="eggNOG" id="KOG0393">
    <property type="taxonomic scope" value="Eukaryota"/>
</dbReference>
<name>G0WFI4_NAUDC</name>
<evidence type="ECO:0000313" key="6">
    <source>
        <dbReference type="EMBL" id="CCD26545.1"/>
    </source>
</evidence>
<dbReference type="InterPro" id="IPR001806">
    <property type="entry name" value="Small_GTPase"/>
</dbReference>
<reference evidence="6 7" key="1">
    <citation type="journal article" date="2011" name="Proc. Natl. Acad. Sci. U.S.A.">
        <title>Evolutionary erosion of yeast sex chromosomes by mating-type switching accidents.</title>
        <authorList>
            <person name="Gordon J.L."/>
            <person name="Armisen D."/>
            <person name="Proux-Wera E."/>
            <person name="Oheigeartaigh S.S."/>
            <person name="Byrne K.P."/>
            <person name="Wolfe K.H."/>
        </authorList>
    </citation>
    <scope>NUCLEOTIDE SEQUENCE [LARGE SCALE GENOMIC DNA]</scope>
    <source>
        <strain evidence="7">ATCC 10597 / BCRC 20456 / CBS 421 / NBRC 0211 / NRRL Y-12639</strain>
    </source>
</reference>
<dbReference type="FunFam" id="3.40.50.300:FF:001179">
    <property type="entry name" value="Rho family GTPase"/>
    <property type="match status" value="1"/>
</dbReference>
<dbReference type="PROSITE" id="PS51420">
    <property type="entry name" value="RHO"/>
    <property type="match status" value="1"/>
</dbReference>
<keyword evidence="4" id="KW-0342">GTP-binding</keyword>
<dbReference type="CDD" id="cd00157">
    <property type="entry name" value="Rho"/>
    <property type="match status" value="1"/>
</dbReference>
<evidence type="ECO:0000256" key="5">
    <source>
        <dbReference type="SAM" id="MobiDB-lite"/>
    </source>
</evidence>
<dbReference type="STRING" id="1071378.G0WFI4"/>
<gene>
    <name evidence="6" type="primary">NDAI0H03720</name>
    <name evidence="6" type="ordered locus">NDAI_0H03720</name>
</gene>
<dbReference type="GO" id="GO:0007264">
    <property type="term" value="P:small GTPase-mediated signal transduction"/>
    <property type="evidence" value="ECO:0007669"/>
    <property type="project" value="InterPro"/>
</dbReference>
<feature type="compositionally biased region" description="Polar residues" evidence="5">
    <location>
        <begin position="230"/>
        <end position="246"/>
    </location>
</feature>
<dbReference type="Pfam" id="PF00071">
    <property type="entry name" value="Ras"/>
    <property type="match status" value="1"/>
</dbReference>
<sequence>MRAITCTVVGDGSTGKTSLLISYTTNTFPQDYVPTVFDNYSTNLSVSDPFPNSKSSLEKQVFKMNLWDTAGQEEYDTLRPLSYPQTDIFLICFAINDIISFNNIKNRWIPEILNNLTQSHLKKYEQSNKYPILLVGTKSDIKYENNNNNNNNNNNKIVTKEDIETLIKEHGLLGYIECSALTQVGVKDVFEKAVQLVVFDSTSSKLPLYITPEGDDDGADDIPKKESNVGDDNNTQAVTKPSSKVSTSHDDIINRHTSTEAHAVISEQPKPHTSQKPKRKIHSNANTRPSQKPKSKKKKNKLCVIL</sequence>
<feature type="region of interest" description="Disordered" evidence="5">
    <location>
        <begin position="209"/>
        <end position="306"/>
    </location>
</feature>
<dbReference type="PROSITE" id="PS51419">
    <property type="entry name" value="RAB"/>
    <property type="match status" value="1"/>
</dbReference>
<evidence type="ECO:0000313" key="7">
    <source>
        <dbReference type="Proteomes" id="UP000000689"/>
    </source>
</evidence>
<dbReference type="InterPro" id="IPR027417">
    <property type="entry name" value="P-loop_NTPase"/>
</dbReference>
<dbReference type="SMART" id="SM00173">
    <property type="entry name" value="RAS"/>
    <property type="match status" value="1"/>
</dbReference>
<evidence type="ECO:0000256" key="2">
    <source>
        <dbReference type="ARBA" id="ARBA00022481"/>
    </source>
</evidence>
<dbReference type="InterPro" id="IPR005225">
    <property type="entry name" value="Small_GTP-bd"/>
</dbReference>
<evidence type="ECO:0000256" key="3">
    <source>
        <dbReference type="ARBA" id="ARBA00022741"/>
    </source>
</evidence>